<evidence type="ECO:0000256" key="4">
    <source>
        <dbReference type="ARBA" id="ARBA00022989"/>
    </source>
</evidence>
<feature type="transmembrane region" description="Helical" evidence="6">
    <location>
        <begin position="265"/>
        <end position="289"/>
    </location>
</feature>
<keyword evidence="4 6" id="KW-1133">Transmembrane helix</keyword>
<evidence type="ECO:0000256" key="5">
    <source>
        <dbReference type="ARBA" id="ARBA00023136"/>
    </source>
</evidence>
<feature type="transmembrane region" description="Helical" evidence="6">
    <location>
        <begin position="173"/>
        <end position="193"/>
    </location>
</feature>
<feature type="transmembrane region" description="Helical" evidence="6">
    <location>
        <begin position="87"/>
        <end position="110"/>
    </location>
</feature>
<dbReference type="PROSITE" id="PS50850">
    <property type="entry name" value="MFS"/>
    <property type="match status" value="1"/>
</dbReference>
<evidence type="ECO:0000256" key="6">
    <source>
        <dbReference type="SAM" id="Phobius"/>
    </source>
</evidence>
<gene>
    <name evidence="8" type="ORF">ACFQ3J_07520</name>
</gene>
<organism evidence="8 9">
    <name type="scientific">Paenibacillus provencensis</name>
    <dbReference type="NCBI Taxonomy" id="441151"/>
    <lineage>
        <taxon>Bacteria</taxon>
        <taxon>Bacillati</taxon>
        <taxon>Bacillota</taxon>
        <taxon>Bacilli</taxon>
        <taxon>Bacillales</taxon>
        <taxon>Paenibacillaceae</taxon>
        <taxon>Paenibacillus</taxon>
    </lineage>
</organism>
<dbReference type="InterPro" id="IPR011701">
    <property type="entry name" value="MFS"/>
</dbReference>
<dbReference type="PANTHER" id="PTHR42718">
    <property type="entry name" value="MAJOR FACILITATOR SUPERFAMILY MULTIDRUG TRANSPORTER MFSC"/>
    <property type="match status" value="1"/>
</dbReference>
<dbReference type="Gene3D" id="1.20.1720.10">
    <property type="entry name" value="Multidrug resistance protein D"/>
    <property type="match status" value="1"/>
</dbReference>
<evidence type="ECO:0000256" key="3">
    <source>
        <dbReference type="ARBA" id="ARBA00022692"/>
    </source>
</evidence>
<keyword evidence="5 6" id="KW-0472">Membrane</keyword>
<feature type="transmembrane region" description="Helical" evidence="6">
    <location>
        <begin position="144"/>
        <end position="167"/>
    </location>
</feature>
<dbReference type="InterPro" id="IPR036259">
    <property type="entry name" value="MFS_trans_sf"/>
</dbReference>
<feature type="transmembrane region" description="Helical" evidence="6">
    <location>
        <begin position="54"/>
        <end position="75"/>
    </location>
</feature>
<protein>
    <submittedName>
        <fullName evidence="8">MFS transporter</fullName>
    </submittedName>
</protein>
<proteinExistence type="predicted"/>
<comment type="subcellular location">
    <subcellularLocation>
        <location evidence="1">Cell membrane</location>
        <topology evidence="1">Multi-pass membrane protein</topology>
    </subcellularLocation>
</comment>
<dbReference type="RefSeq" id="WP_379292504.1">
    <property type="nucleotide sequence ID" value="NZ_JBHTKX010000001.1"/>
</dbReference>
<feature type="transmembrane region" description="Helical" evidence="6">
    <location>
        <begin position="116"/>
        <end position="137"/>
    </location>
</feature>
<sequence>MDDKVVSPSSQLGAADTAYKLIRVLAFTMVLSVMSVTMFNIALTDISIEFSLSVAQVSWVSTAYLVVYALGTLTYGKLVNMFHLRHLVVVGLLIFAMGSLVGFTAQSYYVVVLGRIVQAAGAAVVPAMSTIIPVRYFSQEKRGYALGITFTGLAVGNAIGPVISAAVVSFAEWRWLFAVPILTLTTLPFYLKYLGRDQLKKDDKIDYLGGGLLALFVILLMMSITQAKILYFVAAAVLFILFIVRSRLTSTPFIPLQLFHSKGYAIGLVILVLMQGIGFSFPFLTPLLLQQVNDLSAGIVGFMLVPAAICSAFLGRRIGKIVDAHGNHFVYSISASLLVITFMAMSIWAGSHHYWIAAILIVGTVSQMSLQISLINSVSRSLAPEYTGVGMGLFSTLNFMSGAISASFYSILLDQGARTAWNGINANLEASVFSNMYFVFAVMHILLLVIFHYLYKVPVPKVRTANKQSH</sequence>
<evidence type="ECO:0000259" key="7">
    <source>
        <dbReference type="PROSITE" id="PS50850"/>
    </source>
</evidence>
<name>A0ABW3PRB9_9BACL</name>
<evidence type="ECO:0000313" key="9">
    <source>
        <dbReference type="Proteomes" id="UP001597169"/>
    </source>
</evidence>
<feature type="transmembrane region" description="Helical" evidence="6">
    <location>
        <begin position="354"/>
        <end position="374"/>
    </location>
</feature>
<dbReference type="CDD" id="cd17321">
    <property type="entry name" value="MFS_MMR_MDR_like"/>
    <property type="match status" value="1"/>
</dbReference>
<keyword evidence="3 6" id="KW-0812">Transmembrane</keyword>
<keyword evidence="9" id="KW-1185">Reference proteome</keyword>
<comment type="caution">
    <text evidence="8">The sequence shown here is derived from an EMBL/GenBank/DDBJ whole genome shotgun (WGS) entry which is preliminary data.</text>
</comment>
<feature type="transmembrane region" description="Helical" evidence="6">
    <location>
        <begin position="386"/>
        <end position="412"/>
    </location>
</feature>
<evidence type="ECO:0000256" key="1">
    <source>
        <dbReference type="ARBA" id="ARBA00004651"/>
    </source>
</evidence>
<dbReference type="Pfam" id="PF07690">
    <property type="entry name" value="MFS_1"/>
    <property type="match status" value="1"/>
</dbReference>
<feature type="domain" description="Major facilitator superfamily (MFS) profile" evidence="7">
    <location>
        <begin position="21"/>
        <end position="459"/>
    </location>
</feature>
<feature type="transmembrane region" description="Helical" evidence="6">
    <location>
        <begin position="21"/>
        <end position="42"/>
    </location>
</feature>
<dbReference type="Gene3D" id="1.20.1250.20">
    <property type="entry name" value="MFS general substrate transporter like domains"/>
    <property type="match status" value="1"/>
</dbReference>
<dbReference type="EMBL" id="JBHTKX010000001">
    <property type="protein sequence ID" value="MFD1128017.1"/>
    <property type="molecule type" value="Genomic_DNA"/>
</dbReference>
<dbReference type="PANTHER" id="PTHR42718:SF9">
    <property type="entry name" value="MAJOR FACILITATOR SUPERFAMILY MULTIDRUG TRANSPORTER MFSC"/>
    <property type="match status" value="1"/>
</dbReference>
<accession>A0ABW3PRB9</accession>
<feature type="transmembrane region" description="Helical" evidence="6">
    <location>
        <begin position="295"/>
        <end position="316"/>
    </location>
</feature>
<evidence type="ECO:0000313" key="8">
    <source>
        <dbReference type="EMBL" id="MFD1128017.1"/>
    </source>
</evidence>
<dbReference type="InterPro" id="IPR020846">
    <property type="entry name" value="MFS_dom"/>
</dbReference>
<feature type="transmembrane region" description="Helical" evidence="6">
    <location>
        <begin position="229"/>
        <end position="244"/>
    </location>
</feature>
<dbReference type="PRINTS" id="PR01036">
    <property type="entry name" value="TCRTETB"/>
</dbReference>
<dbReference type="Proteomes" id="UP001597169">
    <property type="component" value="Unassembled WGS sequence"/>
</dbReference>
<keyword evidence="2" id="KW-0813">Transport</keyword>
<feature type="transmembrane region" description="Helical" evidence="6">
    <location>
        <begin position="328"/>
        <end position="348"/>
    </location>
</feature>
<dbReference type="SUPFAM" id="SSF103473">
    <property type="entry name" value="MFS general substrate transporter"/>
    <property type="match status" value="1"/>
</dbReference>
<feature type="transmembrane region" description="Helical" evidence="6">
    <location>
        <begin position="432"/>
        <end position="455"/>
    </location>
</feature>
<reference evidence="9" key="1">
    <citation type="journal article" date="2019" name="Int. J. Syst. Evol. Microbiol.">
        <title>The Global Catalogue of Microorganisms (GCM) 10K type strain sequencing project: providing services to taxonomists for standard genome sequencing and annotation.</title>
        <authorList>
            <consortium name="The Broad Institute Genomics Platform"/>
            <consortium name="The Broad Institute Genome Sequencing Center for Infectious Disease"/>
            <person name="Wu L."/>
            <person name="Ma J."/>
        </authorList>
    </citation>
    <scope>NUCLEOTIDE SEQUENCE [LARGE SCALE GENOMIC DNA]</scope>
    <source>
        <strain evidence="9">CCUG 53519</strain>
    </source>
</reference>
<evidence type="ECO:0000256" key="2">
    <source>
        <dbReference type="ARBA" id="ARBA00022448"/>
    </source>
</evidence>
<feature type="transmembrane region" description="Helical" evidence="6">
    <location>
        <begin position="205"/>
        <end position="223"/>
    </location>
</feature>